<evidence type="ECO:0000313" key="2">
    <source>
        <dbReference type="Proteomes" id="UP001596152"/>
    </source>
</evidence>
<dbReference type="RefSeq" id="WP_374038571.1">
    <property type="nucleotide sequence ID" value="NZ_CP169082.1"/>
</dbReference>
<dbReference type="EMBL" id="JBHSLF010000002">
    <property type="protein sequence ID" value="MFC5342648.1"/>
    <property type="molecule type" value="Genomic_DNA"/>
</dbReference>
<sequence length="149" mass="15930">MPTDSRLSRMLHVLIHMDRHGGPLTSETIAGMLGTNPVVVRRTMSGLKAAGYVASEKGHGGGWTVARPLDQITLLDIHEAVGSPKLFAIGLADDDPACLIERAVNAAMTETLSDAERMLRARLSEVTVASVAPDVEQFDAYLAAHTVRT</sequence>
<dbReference type="InterPro" id="IPR036390">
    <property type="entry name" value="WH_DNA-bd_sf"/>
</dbReference>
<gene>
    <name evidence="1" type="ORF">ACFPIE_01905</name>
</gene>
<protein>
    <submittedName>
        <fullName evidence="1">Rrf2 family transcriptional regulator</fullName>
    </submittedName>
</protein>
<dbReference type="SUPFAM" id="SSF46785">
    <property type="entry name" value="Winged helix' DNA-binding domain"/>
    <property type="match status" value="1"/>
</dbReference>
<dbReference type="InterPro" id="IPR036388">
    <property type="entry name" value="WH-like_DNA-bd_sf"/>
</dbReference>
<organism evidence="1 2">
    <name type="scientific">Brevundimonas staleyi</name>
    <dbReference type="NCBI Taxonomy" id="74326"/>
    <lineage>
        <taxon>Bacteria</taxon>
        <taxon>Pseudomonadati</taxon>
        <taxon>Pseudomonadota</taxon>
        <taxon>Alphaproteobacteria</taxon>
        <taxon>Caulobacterales</taxon>
        <taxon>Caulobacteraceae</taxon>
        <taxon>Brevundimonas</taxon>
    </lineage>
</organism>
<reference evidence="2" key="1">
    <citation type="journal article" date="2019" name="Int. J. Syst. Evol. Microbiol.">
        <title>The Global Catalogue of Microorganisms (GCM) 10K type strain sequencing project: providing services to taxonomists for standard genome sequencing and annotation.</title>
        <authorList>
            <consortium name="The Broad Institute Genomics Platform"/>
            <consortium name="The Broad Institute Genome Sequencing Center for Infectious Disease"/>
            <person name="Wu L."/>
            <person name="Ma J."/>
        </authorList>
    </citation>
    <scope>NUCLEOTIDE SEQUENCE [LARGE SCALE GENOMIC DNA]</scope>
    <source>
        <strain evidence="2">JCM 12125</strain>
    </source>
</reference>
<dbReference type="Gene3D" id="1.10.10.10">
    <property type="entry name" value="Winged helix-like DNA-binding domain superfamily/Winged helix DNA-binding domain"/>
    <property type="match status" value="1"/>
</dbReference>
<dbReference type="Proteomes" id="UP001596152">
    <property type="component" value="Unassembled WGS sequence"/>
</dbReference>
<dbReference type="PANTHER" id="PTHR33221">
    <property type="entry name" value="WINGED HELIX-TURN-HELIX TRANSCRIPTIONAL REGULATOR, RRF2 FAMILY"/>
    <property type="match status" value="1"/>
</dbReference>
<name>A0ABW0FNB5_9CAUL</name>
<comment type="caution">
    <text evidence="1">The sequence shown here is derived from an EMBL/GenBank/DDBJ whole genome shotgun (WGS) entry which is preliminary data.</text>
</comment>
<accession>A0ABW0FNB5</accession>
<evidence type="ECO:0000313" key="1">
    <source>
        <dbReference type="EMBL" id="MFC5342648.1"/>
    </source>
</evidence>
<keyword evidence="2" id="KW-1185">Reference proteome</keyword>
<dbReference type="Pfam" id="PF02082">
    <property type="entry name" value="Rrf2"/>
    <property type="match status" value="1"/>
</dbReference>
<dbReference type="PROSITE" id="PS51197">
    <property type="entry name" value="HTH_RRF2_2"/>
    <property type="match status" value="1"/>
</dbReference>
<dbReference type="PANTHER" id="PTHR33221:SF15">
    <property type="entry name" value="HTH-TYPE TRANSCRIPTIONAL REGULATOR YWGB-RELATED"/>
    <property type="match status" value="1"/>
</dbReference>
<dbReference type="InterPro" id="IPR000944">
    <property type="entry name" value="Tscrpt_reg_Rrf2"/>
</dbReference>
<proteinExistence type="predicted"/>